<evidence type="ECO:0000256" key="9">
    <source>
        <dbReference type="ARBA" id="ARBA00023315"/>
    </source>
</evidence>
<keyword evidence="6 11" id="KW-0808">Transferase</keyword>
<keyword evidence="9 11" id="KW-0012">Acyltransferase</keyword>
<dbReference type="OrthoDB" id="9810950at2"/>
<keyword evidence="16" id="KW-1185">Reference proteome</keyword>
<keyword evidence="5 11" id="KW-0444">Lipid biosynthesis</keyword>
<evidence type="ECO:0000256" key="12">
    <source>
        <dbReference type="SAM" id="MobiDB-lite"/>
    </source>
</evidence>
<comment type="similarity">
    <text evidence="3 11">Belongs to the long-chain O-acyltransferase family.</text>
</comment>
<dbReference type="UniPathway" id="UPA00282"/>
<feature type="domain" description="O-acyltransferase WSD1 C-terminal" evidence="14">
    <location>
        <begin position="312"/>
        <end position="456"/>
    </location>
</feature>
<reference evidence="15 16" key="1">
    <citation type="submission" date="2018-06" db="EMBL/GenBank/DDBJ databases">
        <authorList>
            <consortium name="Pathogen Informatics"/>
            <person name="Doyle S."/>
        </authorList>
    </citation>
    <scope>NUCLEOTIDE SEQUENCE [LARGE SCALE GENOMIC DNA]</scope>
    <source>
        <strain evidence="15 16">NCTC10821</strain>
    </source>
</reference>
<evidence type="ECO:0000256" key="2">
    <source>
        <dbReference type="ARBA" id="ARBA00005189"/>
    </source>
</evidence>
<dbReference type="GO" id="GO:0001666">
    <property type="term" value="P:response to hypoxia"/>
    <property type="evidence" value="ECO:0007669"/>
    <property type="project" value="TreeGrafter"/>
</dbReference>
<dbReference type="Pfam" id="PF06974">
    <property type="entry name" value="WS_DGAT_C"/>
    <property type="match status" value="1"/>
</dbReference>
<feature type="region of interest" description="Disordered" evidence="12">
    <location>
        <begin position="473"/>
        <end position="500"/>
    </location>
</feature>
<accession>A0A378TNH3</accession>
<evidence type="ECO:0000256" key="10">
    <source>
        <dbReference type="ARBA" id="ARBA00048109"/>
    </source>
</evidence>
<evidence type="ECO:0000259" key="13">
    <source>
        <dbReference type="Pfam" id="PF03007"/>
    </source>
</evidence>
<feature type="domain" description="O-acyltransferase WSD1-like N-terminal" evidence="13">
    <location>
        <begin position="14"/>
        <end position="269"/>
    </location>
</feature>
<dbReference type="Proteomes" id="UP000254978">
    <property type="component" value="Unassembled WGS sequence"/>
</dbReference>
<gene>
    <name evidence="15" type="primary">tgs1_2</name>
    <name evidence="15" type="ORF">NCTC10821_05907</name>
</gene>
<dbReference type="InterPro" id="IPR014292">
    <property type="entry name" value="Acyl_transf_WS/DGAT"/>
</dbReference>
<dbReference type="InterPro" id="IPR004255">
    <property type="entry name" value="O-acyltransferase_WSD1_N"/>
</dbReference>
<dbReference type="NCBIfam" id="TIGR02946">
    <property type="entry name" value="acyl_WS_DGAT"/>
    <property type="match status" value="1"/>
</dbReference>
<dbReference type="PANTHER" id="PTHR31650:SF1">
    <property type="entry name" value="WAX ESTER SYNTHASE_DIACYLGLYCEROL ACYLTRANSFERASE 4-RELATED"/>
    <property type="match status" value="1"/>
</dbReference>
<dbReference type="InterPro" id="IPR045034">
    <property type="entry name" value="O-acyltransferase_WSD1-like"/>
</dbReference>
<evidence type="ECO:0000256" key="5">
    <source>
        <dbReference type="ARBA" id="ARBA00022516"/>
    </source>
</evidence>
<evidence type="ECO:0000256" key="1">
    <source>
        <dbReference type="ARBA" id="ARBA00004771"/>
    </source>
</evidence>
<feature type="compositionally biased region" description="Basic residues" evidence="12">
    <location>
        <begin position="477"/>
        <end position="487"/>
    </location>
</feature>
<evidence type="ECO:0000313" key="15">
    <source>
        <dbReference type="EMBL" id="STZ62338.1"/>
    </source>
</evidence>
<dbReference type="RefSeq" id="WP_115281058.1">
    <property type="nucleotide sequence ID" value="NZ_AP022600.1"/>
</dbReference>
<dbReference type="GO" id="GO:0019432">
    <property type="term" value="P:triglyceride biosynthetic process"/>
    <property type="evidence" value="ECO:0007669"/>
    <property type="project" value="UniProtKB-UniPathway"/>
</dbReference>
<dbReference type="GO" id="GO:0006071">
    <property type="term" value="P:glycerol metabolic process"/>
    <property type="evidence" value="ECO:0007669"/>
    <property type="project" value="UniProtKB-KW"/>
</dbReference>
<dbReference type="GO" id="GO:0004144">
    <property type="term" value="F:diacylglycerol O-acyltransferase activity"/>
    <property type="evidence" value="ECO:0007669"/>
    <property type="project" value="UniProtKB-EC"/>
</dbReference>
<keyword evidence="8 11" id="KW-0443">Lipid metabolism</keyword>
<evidence type="ECO:0000256" key="8">
    <source>
        <dbReference type="ARBA" id="ARBA00023098"/>
    </source>
</evidence>
<evidence type="ECO:0000256" key="6">
    <source>
        <dbReference type="ARBA" id="ARBA00022679"/>
    </source>
</evidence>
<evidence type="ECO:0000313" key="16">
    <source>
        <dbReference type="Proteomes" id="UP000254978"/>
    </source>
</evidence>
<evidence type="ECO:0000256" key="11">
    <source>
        <dbReference type="RuleBase" id="RU361241"/>
    </source>
</evidence>
<sequence length="500" mass="54409">MTASAVIVGDMEQLSALDAGFLEAEDADPHISLAIGGIAILDGPVEPQDVLVASLTDRLAAIPRFTQVLRVHTLKYKAPQWETDPNFDILRHVRRVAVPAPGDDGALFDLAADIMAHRLDREHPLWECWIIEGLEHDRWAILMKLHHCIADGIAATNTLAALFDDGSAATFADQIHGAGPAHDTLQCNDKDPYPVRLLRSAWQTTTGLPRQLIRAGSGALWLTAEIVRPSKSSLTGPLGSLRRYRAVRVPLPDIEQICAAFEVTVNDVALAAVTDGFRSVLLSRHESPGQAPIRSLVPISTRRLDALGSIDNRVSAMLAHLPVDIDDPVLRLAEVHRRLSVGKHGGQPQATAMLMQVSRFVPFALSGWLVRLLTAMPQRGVVTLTTNVPGPRDRHTLNGHTVQHLLPMPPIGLGLRTGVAMLTYADELAFGVTADWDTSPDLDLFTTRLQRAIDHLVAASHLATIPTDVTKRYVTDRRRRSAAHRRPSPPASNTGKGTRG</sequence>
<dbReference type="EC" id="2.3.1.20" evidence="4 11"/>
<comment type="pathway">
    <text evidence="2">Lipid metabolism.</text>
</comment>
<evidence type="ECO:0000256" key="7">
    <source>
        <dbReference type="ARBA" id="ARBA00022798"/>
    </source>
</evidence>
<organism evidence="15 16">
    <name type="scientific">Mycolicibacterium tokaiense</name>
    <dbReference type="NCBI Taxonomy" id="39695"/>
    <lineage>
        <taxon>Bacteria</taxon>
        <taxon>Bacillati</taxon>
        <taxon>Actinomycetota</taxon>
        <taxon>Actinomycetes</taxon>
        <taxon>Mycobacteriales</taxon>
        <taxon>Mycobacteriaceae</taxon>
        <taxon>Mycolicibacterium</taxon>
    </lineage>
</organism>
<dbReference type="GO" id="GO:0051701">
    <property type="term" value="P:biological process involved in interaction with host"/>
    <property type="evidence" value="ECO:0007669"/>
    <property type="project" value="TreeGrafter"/>
</dbReference>
<dbReference type="SUPFAM" id="SSF52777">
    <property type="entry name" value="CoA-dependent acyltransferases"/>
    <property type="match status" value="1"/>
</dbReference>
<name>A0A378TNH3_9MYCO</name>
<proteinExistence type="inferred from homology"/>
<comment type="catalytic activity">
    <reaction evidence="10 11">
        <text>an acyl-CoA + a 1,2-diacyl-sn-glycerol = a triacyl-sn-glycerol + CoA</text>
        <dbReference type="Rhea" id="RHEA:10868"/>
        <dbReference type="ChEBI" id="CHEBI:17815"/>
        <dbReference type="ChEBI" id="CHEBI:57287"/>
        <dbReference type="ChEBI" id="CHEBI:58342"/>
        <dbReference type="ChEBI" id="CHEBI:64615"/>
        <dbReference type="EC" id="2.3.1.20"/>
    </reaction>
</comment>
<evidence type="ECO:0000256" key="4">
    <source>
        <dbReference type="ARBA" id="ARBA00013244"/>
    </source>
</evidence>
<evidence type="ECO:0000256" key="3">
    <source>
        <dbReference type="ARBA" id="ARBA00009587"/>
    </source>
</evidence>
<protein>
    <recommendedName>
        <fullName evidence="4 11">Diacylglycerol O-acyltransferase</fullName>
        <ecNumber evidence="4 11">2.3.1.20</ecNumber>
    </recommendedName>
</protein>
<dbReference type="PANTHER" id="PTHR31650">
    <property type="entry name" value="O-ACYLTRANSFERASE (WSD1-LIKE) FAMILY PROTEIN"/>
    <property type="match status" value="1"/>
</dbReference>
<dbReference type="GO" id="GO:0005886">
    <property type="term" value="C:plasma membrane"/>
    <property type="evidence" value="ECO:0007669"/>
    <property type="project" value="TreeGrafter"/>
</dbReference>
<dbReference type="AlphaFoldDB" id="A0A378TNH3"/>
<dbReference type="EMBL" id="UGQT01000001">
    <property type="protein sequence ID" value="STZ62338.1"/>
    <property type="molecule type" value="Genomic_DNA"/>
</dbReference>
<comment type="pathway">
    <text evidence="1 11">Glycerolipid metabolism; triacylglycerol biosynthesis.</text>
</comment>
<keyword evidence="7 11" id="KW-0319">Glycerol metabolism</keyword>
<dbReference type="InterPro" id="IPR009721">
    <property type="entry name" value="O-acyltransferase_WSD1_C"/>
</dbReference>
<dbReference type="Pfam" id="PF03007">
    <property type="entry name" value="WS_DGAT_cat"/>
    <property type="match status" value="1"/>
</dbReference>
<dbReference type="GO" id="GO:0071731">
    <property type="term" value="P:response to nitric oxide"/>
    <property type="evidence" value="ECO:0007669"/>
    <property type="project" value="TreeGrafter"/>
</dbReference>
<evidence type="ECO:0000259" key="14">
    <source>
        <dbReference type="Pfam" id="PF06974"/>
    </source>
</evidence>